<dbReference type="EMBL" id="CAXITT010000063">
    <property type="protein sequence ID" value="CAL1530172.1"/>
    <property type="molecule type" value="Genomic_DNA"/>
</dbReference>
<dbReference type="Proteomes" id="UP001497497">
    <property type="component" value="Unassembled WGS sequence"/>
</dbReference>
<proteinExistence type="predicted"/>
<keyword evidence="2" id="KW-1185">Reference proteome</keyword>
<comment type="caution">
    <text evidence="1">The sequence shown here is derived from an EMBL/GenBank/DDBJ whole genome shotgun (WGS) entry which is preliminary data.</text>
</comment>
<evidence type="ECO:0000313" key="2">
    <source>
        <dbReference type="Proteomes" id="UP001497497"/>
    </source>
</evidence>
<name>A0AAV2H906_LYMST</name>
<accession>A0AAV2H906</accession>
<evidence type="ECO:0000313" key="1">
    <source>
        <dbReference type="EMBL" id="CAL1530172.1"/>
    </source>
</evidence>
<organism evidence="1 2">
    <name type="scientific">Lymnaea stagnalis</name>
    <name type="common">Great pond snail</name>
    <name type="synonym">Helix stagnalis</name>
    <dbReference type="NCBI Taxonomy" id="6523"/>
    <lineage>
        <taxon>Eukaryota</taxon>
        <taxon>Metazoa</taxon>
        <taxon>Spiralia</taxon>
        <taxon>Lophotrochozoa</taxon>
        <taxon>Mollusca</taxon>
        <taxon>Gastropoda</taxon>
        <taxon>Heterobranchia</taxon>
        <taxon>Euthyneura</taxon>
        <taxon>Panpulmonata</taxon>
        <taxon>Hygrophila</taxon>
        <taxon>Lymnaeoidea</taxon>
        <taxon>Lymnaeidae</taxon>
        <taxon>Lymnaea</taxon>
    </lineage>
</organism>
<gene>
    <name evidence="1" type="ORF">GSLYS_00004305001</name>
</gene>
<dbReference type="AlphaFoldDB" id="A0AAV2H906"/>
<protein>
    <submittedName>
        <fullName evidence="1">Uncharacterized protein</fullName>
    </submittedName>
</protein>
<reference evidence="1 2" key="1">
    <citation type="submission" date="2024-04" db="EMBL/GenBank/DDBJ databases">
        <authorList>
            <consortium name="Genoscope - CEA"/>
            <person name="William W."/>
        </authorList>
    </citation>
    <scope>NUCLEOTIDE SEQUENCE [LARGE SCALE GENOMIC DNA]</scope>
</reference>
<sequence>MTTIRSSVRPAGSKQPWGTILKPEFGLGYQKMTEYEIEQTISRLSTLPPPKQAVDERREKKMSQAEIQTMMDRLTKADKTKIPESDRRVVASAYGNMGVVCSYAWRGYN</sequence>